<reference evidence="6 7" key="1">
    <citation type="submission" date="2019-12" db="EMBL/GenBank/DDBJ databases">
        <title>Novel species isolated from a subtropical stream in China.</title>
        <authorList>
            <person name="Lu H."/>
        </authorList>
    </citation>
    <scope>NUCLEOTIDE SEQUENCE [LARGE SCALE GENOMIC DNA]</scope>
    <source>
        <strain evidence="6 7">FT127W</strain>
    </source>
</reference>
<dbReference type="InterPro" id="IPR000847">
    <property type="entry name" value="LysR_HTH_N"/>
</dbReference>
<dbReference type="PANTHER" id="PTHR30537:SF5">
    <property type="entry name" value="HTH-TYPE TRANSCRIPTIONAL ACTIVATOR TTDR-RELATED"/>
    <property type="match status" value="1"/>
</dbReference>
<gene>
    <name evidence="6" type="ORF">GTP77_02235</name>
</gene>
<evidence type="ECO:0000256" key="3">
    <source>
        <dbReference type="ARBA" id="ARBA00023125"/>
    </source>
</evidence>
<comment type="caution">
    <text evidence="6">The sequence shown here is derived from an EMBL/GenBank/DDBJ whole genome shotgun (WGS) entry which is preliminary data.</text>
</comment>
<dbReference type="InterPro" id="IPR058163">
    <property type="entry name" value="LysR-type_TF_proteobact-type"/>
</dbReference>
<dbReference type="Pfam" id="PF03466">
    <property type="entry name" value="LysR_substrate"/>
    <property type="match status" value="1"/>
</dbReference>
<dbReference type="InterPro" id="IPR036390">
    <property type="entry name" value="WH_DNA-bd_sf"/>
</dbReference>
<dbReference type="FunFam" id="3.40.190.290:FF:000001">
    <property type="entry name" value="Transcriptional regulator, LysR family"/>
    <property type="match status" value="1"/>
</dbReference>
<name>A0A7X4H7H5_9BURK</name>
<dbReference type="AlphaFoldDB" id="A0A7X4H7H5"/>
<evidence type="ECO:0000313" key="7">
    <source>
        <dbReference type="Proteomes" id="UP000450676"/>
    </source>
</evidence>
<dbReference type="GO" id="GO:0003700">
    <property type="term" value="F:DNA-binding transcription factor activity"/>
    <property type="evidence" value="ECO:0007669"/>
    <property type="project" value="InterPro"/>
</dbReference>
<dbReference type="EMBL" id="WWCU01000002">
    <property type="protein sequence ID" value="MYN06149.1"/>
    <property type="molecule type" value="Genomic_DNA"/>
</dbReference>
<evidence type="ECO:0000256" key="4">
    <source>
        <dbReference type="ARBA" id="ARBA00023163"/>
    </source>
</evidence>
<dbReference type="PROSITE" id="PS50931">
    <property type="entry name" value="HTH_LYSR"/>
    <property type="match status" value="1"/>
</dbReference>
<dbReference type="FunFam" id="1.10.10.10:FF:000001">
    <property type="entry name" value="LysR family transcriptional regulator"/>
    <property type="match status" value="1"/>
</dbReference>
<dbReference type="PANTHER" id="PTHR30537">
    <property type="entry name" value="HTH-TYPE TRANSCRIPTIONAL REGULATOR"/>
    <property type="match status" value="1"/>
</dbReference>
<dbReference type="CDD" id="cd08422">
    <property type="entry name" value="PBP2_CrgA_like"/>
    <property type="match status" value="1"/>
</dbReference>
<accession>A0A7X4H7H5</accession>
<evidence type="ECO:0000259" key="5">
    <source>
        <dbReference type="PROSITE" id="PS50931"/>
    </source>
</evidence>
<keyword evidence="4" id="KW-0804">Transcription</keyword>
<dbReference type="Proteomes" id="UP000450676">
    <property type="component" value="Unassembled WGS sequence"/>
</dbReference>
<dbReference type="Gene3D" id="1.10.10.10">
    <property type="entry name" value="Winged helix-like DNA-binding domain superfamily/Winged helix DNA-binding domain"/>
    <property type="match status" value="1"/>
</dbReference>
<sequence>MDRFAELKAFCLVAASGGFSPAARQLGVAASSVTRLVDALEKRVGTALLNRSTRKVTLTDSGQQYYASAQAILAQLDQADDAAAARHGQAGGLLRVSAPVTFSTMFIAPLLGELARRHPRLELDLHLSDAVSNMVDDSIDVAIRIGAAQQQPNLIARRLSGHQRVICASPAYLERHGTPEAPEDLLRHNCLLFSYGVARRGWRLQSQQAGAGFTELPVRGTLTINNSEMLRRAALDGVGIAMLPDWLVRGDLAAGTLQPLLGGYQANPGEMEIGLYAMYAANRRGSQAIKAFVDLLAEHLAQPLT</sequence>
<organism evidence="6 7">
    <name type="scientific">Pseudoduganella aquatica</name>
    <dbReference type="NCBI Taxonomy" id="2660641"/>
    <lineage>
        <taxon>Bacteria</taxon>
        <taxon>Pseudomonadati</taxon>
        <taxon>Pseudomonadota</taxon>
        <taxon>Betaproteobacteria</taxon>
        <taxon>Burkholderiales</taxon>
        <taxon>Oxalobacteraceae</taxon>
        <taxon>Telluria group</taxon>
        <taxon>Pseudoduganella</taxon>
    </lineage>
</organism>
<dbReference type="Pfam" id="PF00126">
    <property type="entry name" value="HTH_1"/>
    <property type="match status" value="1"/>
</dbReference>
<proteinExistence type="inferred from homology"/>
<keyword evidence="2" id="KW-0805">Transcription regulation</keyword>
<dbReference type="SUPFAM" id="SSF46785">
    <property type="entry name" value="Winged helix' DNA-binding domain"/>
    <property type="match status" value="1"/>
</dbReference>
<evidence type="ECO:0000256" key="2">
    <source>
        <dbReference type="ARBA" id="ARBA00023015"/>
    </source>
</evidence>
<keyword evidence="3" id="KW-0238">DNA-binding</keyword>
<dbReference type="GO" id="GO:0003677">
    <property type="term" value="F:DNA binding"/>
    <property type="evidence" value="ECO:0007669"/>
    <property type="project" value="UniProtKB-KW"/>
</dbReference>
<dbReference type="InterPro" id="IPR005119">
    <property type="entry name" value="LysR_subst-bd"/>
</dbReference>
<comment type="similarity">
    <text evidence="1">Belongs to the LysR transcriptional regulatory family.</text>
</comment>
<protein>
    <submittedName>
        <fullName evidence="6">LysR family transcriptional regulator</fullName>
    </submittedName>
</protein>
<dbReference type="InterPro" id="IPR036388">
    <property type="entry name" value="WH-like_DNA-bd_sf"/>
</dbReference>
<dbReference type="SUPFAM" id="SSF53850">
    <property type="entry name" value="Periplasmic binding protein-like II"/>
    <property type="match status" value="1"/>
</dbReference>
<dbReference type="Gene3D" id="3.40.190.290">
    <property type="match status" value="1"/>
</dbReference>
<feature type="domain" description="HTH lysR-type" evidence="5">
    <location>
        <begin position="1"/>
        <end position="59"/>
    </location>
</feature>
<evidence type="ECO:0000313" key="6">
    <source>
        <dbReference type="EMBL" id="MYN06149.1"/>
    </source>
</evidence>
<evidence type="ECO:0000256" key="1">
    <source>
        <dbReference type="ARBA" id="ARBA00009437"/>
    </source>
</evidence>
<dbReference type="RefSeq" id="WP_161070541.1">
    <property type="nucleotide sequence ID" value="NZ_CP086370.1"/>
</dbReference>
<keyword evidence="7" id="KW-1185">Reference proteome</keyword>